<feature type="binding site" evidence="8">
    <location>
        <begin position="80"/>
        <end position="82"/>
    </location>
    <ligand>
        <name>5-amino-6-(D-ribitylamino)uracil</name>
        <dbReference type="ChEBI" id="CHEBI:15934"/>
    </ligand>
</feature>
<dbReference type="RefSeq" id="WP_066745187.1">
    <property type="nucleotide sequence ID" value="NZ_CALCLR010000007.1"/>
</dbReference>
<dbReference type="GO" id="GO:0009349">
    <property type="term" value="C:riboflavin synthase complex"/>
    <property type="evidence" value="ECO:0007669"/>
    <property type="project" value="UniProtKB-UniRule"/>
</dbReference>
<evidence type="ECO:0000256" key="2">
    <source>
        <dbReference type="ARBA" id="ARBA00007424"/>
    </source>
</evidence>
<keyword evidence="4 8" id="KW-0686">Riboflavin biosynthesis</keyword>
<sequence length="161" mass="17201">MRIIQGDMIGSGLRFAIIGSRFNELITSKLIEGAKDALTRHGVSYQDIDLYWTPGAWEQPVVAKEIALLGKYDAIITLGAVIRGDTTHHEYVAGEAAKGLAHVGLEHRVPVAFGILTCDNLEQALMRSGSKAGNKGAEAALAALETAKLMSEIRGTGEARD</sequence>
<feature type="binding site" evidence="8">
    <location>
        <position position="22"/>
    </location>
    <ligand>
        <name>5-amino-6-(D-ribitylamino)uracil</name>
        <dbReference type="ChEBI" id="CHEBI:15934"/>
    </ligand>
</feature>
<feature type="binding site" evidence="8">
    <location>
        <position position="127"/>
    </location>
    <ligand>
        <name>(2S)-2-hydroxy-3-oxobutyl phosphate</name>
        <dbReference type="ChEBI" id="CHEBI:58830"/>
    </ligand>
</feature>
<dbReference type="NCBIfam" id="TIGR00114">
    <property type="entry name" value="lumazine-synth"/>
    <property type="match status" value="1"/>
</dbReference>
<dbReference type="SUPFAM" id="SSF52121">
    <property type="entry name" value="Lumazine synthase"/>
    <property type="match status" value="1"/>
</dbReference>
<dbReference type="FunFam" id="3.40.50.960:FF:000001">
    <property type="entry name" value="6,7-dimethyl-8-ribityllumazine synthase"/>
    <property type="match status" value="1"/>
</dbReference>
<proteinExistence type="inferred from homology"/>
<dbReference type="Pfam" id="PF00885">
    <property type="entry name" value="DMRL_synthase"/>
    <property type="match status" value="1"/>
</dbReference>
<accession>A0A1B2I5J5</accession>
<keyword evidence="5 8" id="KW-0808">Transferase</keyword>
<evidence type="ECO:0000256" key="6">
    <source>
        <dbReference type="ARBA" id="ARBA00048785"/>
    </source>
</evidence>
<evidence type="ECO:0000313" key="9">
    <source>
        <dbReference type="EMBL" id="ANZ45251.1"/>
    </source>
</evidence>
<dbReference type="GO" id="GO:0005829">
    <property type="term" value="C:cytosol"/>
    <property type="evidence" value="ECO:0007669"/>
    <property type="project" value="TreeGrafter"/>
</dbReference>
<feature type="binding site" evidence="8">
    <location>
        <begin position="85"/>
        <end position="86"/>
    </location>
    <ligand>
        <name>(2S)-2-hydroxy-3-oxobutyl phosphate</name>
        <dbReference type="ChEBI" id="CHEBI:58830"/>
    </ligand>
</feature>
<reference evidence="9" key="1">
    <citation type="submission" date="2016-08" db="EMBL/GenBank/DDBJ databases">
        <title>Complete genome of Cloacibacillus porcorum.</title>
        <authorList>
            <person name="Looft T."/>
            <person name="Bayles D.O."/>
            <person name="Alt D.P."/>
        </authorList>
    </citation>
    <scope>NUCLEOTIDE SEQUENCE [LARGE SCALE GENOMIC DNA]</scope>
    <source>
        <strain evidence="9">CL-84</strain>
    </source>
</reference>
<comment type="catalytic activity">
    <reaction evidence="6 8">
        <text>(2S)-2-hydroxy-3-oxobutyl phosphate + 5-amino-6-(D-ribitylamino)uracil = 6,7-dimethyl-8-(1-D-ribityl)lumazine + phosphate + 2 H2O + H(+)</text>
        <dbReference type="Rhea" id="RHEA:26152"/>
        <dbReference type="ChEBI" id="CHEBI:15377"/>
        <dbReference type="ChEBI" id="CHEBI:15378"/>
        <dbReference type="ChEBI" id="CHEBI:15934"/>
        <dbReference type="ChEBI" id="CHEBI:43474"/>
        <dbReference type="ChEBI" id="CHEBI:58201"/>
        <dbReference type="ChEBI" id="CHEBI:58830"/>
        <dbReference type="EC" id="2.5.1.78"/>
    </reaction>
</comment>
<organism evidence="9 10">
    <name type="scientific">Cloacibacillus porcorum</name>
    <dbReference type="NCBI Taxonomy" id="1197717"/>
    <lineage>
        <taxon>Bacteria</taxon>
        <taxon>Thermotogati</taxon>
        <taxon>Synergistota</taxon>
        <taxon>Synergistia</taxon>
        <taxon>Synergistales</taxon>
        <taxon>Synergistaceae</taxon>
        <taxon>Cloacibacillus</taxon>
    </lineage>
</organism>
<dbReference type="InterPro" id="IPR036467">
    <property type="entry name" value="LS/RS_sf"/>
</dbReference>
<evidence type="ECO:0000256" key="7">
    <source>
        <dbReference type="ARBA" id="ARBA00072606"/>
    </source>
</evidence>
<name>A0A1B2I5J5_9BACT</name>
<comment type="similarity">
    <text evidence="2 8">Belongs to the DMRL synthase family.</text>
</comment>
<feature type="binding site" evidence="8">
    <location>
        <begin position="56"/>
        <end position="58"/>
    </location>
    <ligand>
        <name>5-amino-6-(D-ribitylamino)uracil</name>
        <dbReference type="ChEBI" id="CHEBI:15934"/>
    </ligand>
</feature>
<dbReference type="HAMAP" id="MF_00178">
    <property type="entry name" value="Lumazine_synth"/>
    <property type="match status" value="1"/>
</dbReference>
<dbReference type="InterPro" id="IPR034964">
    <property type="entry name" value="LS"/>
</dbReference>
<dbReference type="EC" id="2.5.1.78" evidence="3 8"/>
<dbReference type="KEGG" id="cpor:BED41_09320"/>
<feature type="active site" description="Proton donor" evidence="8">
    <location>
        <position position="88"/>
    </location>
</feature>
<evidence type="ECO:0000256" key="3">
    <source>
        <dbReference type="ARBA" id="ARBA00012664"/>
    </source>
</evidence>
<dbReference type="GO" id="GO:0009231">
    <property type="term" value="P:riboflavin biosynthetic process"/>
    <property type="evidence" value="ECO:0007669"/>
    <property type="project" value="UniProtKB-UniRule"/>
</dbReference>
<evidence type="ECO:0000256" key="5">
    <source>
        <dbReference type="ARBA" id="ARBA00022679"/>
    </source>
</evidence>
<dbReference type="UniPathway" id="UPA00275">
    <property type="reaction ID" value="UER00404"/>
</dbReference>
<dbReference type="GeneID" id="83058046"/>
<dbReference type="OrthoDB" id="9809709at2"/>
<dbReference type="PANTHER" id="PTHR21058:SF0">
    <property type="entry name" value="6,7-DIMETHYL-8-RIBITYLLUMAZINE SYNTHASE"/>
    <property type="match status" value="1"/>
</dbReference>
<protein>
    <recommendedName>
        <fullName evidence="7 8">6,7-dimethyl-8-ribityllumazine synthase</fullName>
        <shortName evidence="8">DMRL synthase</shortName>
        <shortName evidence="8">LS</shortName>
        <shortName evidence="8">Lumazine synthase</shortName>
        <ecNumber evidence="3 8">2.5.1.78</ecNumber>
    </recommendedName>
</protein>
<dbReference type="InterPro" id="IPR002180">
    <property type="entry name" value="LS/RS"/>
</dbReference>
<keyword evidence="10" id="KW-1185">Reference proteome</keyword>
<dbReference type="GO" id="GO:0000906">
    <property type="term" value="F:6,7-dimethyl-8-ribityllumazine synthase activity"/>
    <property type="evidence" value="ECO:0007669"/>
    <property type="project" value="UniProtKB-UniRule"/>
</dbReference>
<dbReference type="CDD" id="cd09209">
    <property type="entry name" value="Lumazine_synthase-I"/>
    <property type="match status" value="1"/>
</dbReference>
<dbReference type="AlphaFoldDB" id="A0A1B2I5J5"/>
<evidence type="ECO:0000256" key="8">
    <source>
        <dbReference type="HAMAP-Rule" id="MF_00178"/>
    </source>
</evidence>
<dbReference type="STRING" id="1197717.BED41_09320"/>
<gene>
    <name evidence="8" type="primary">ribH</name>
    <name evidence="9" type="ORF">BED41_09320</name>
</gene>
<dbReference type="Proteomes" id="UP000093044">
    <property type="component" value="Chromosome"/>
</dbReference>
<evidence type="ECO:0000256" key="4">
    <source>
        <dbReference type="ARBA" id="ARBA00022619"/>
    </source>
</evidence>
<dbReference type="PANTHER" id="PTHR21058">
    <property type="entry name" value="6,7-DIMETHYL-8-RIBITYLLUMAZINE SYNTHASE DMRL SYNTHASE LUMAZINE SYNTHASE"/>
    <property type="match status" value="1"/>
</dbReference>
<comment type="pathway">
    <text evidence="1 8">Cofactor biosynthesis; riboflavin biosynthesis; riboflavin from 2-hydroxy-3-oxobutyl phosphate and 5-amino-6-(D-ribitylamino)uracil: step 1/2.</text>
</comment>
<dbReference type="Gene3D" id="3.40.50.960">
    <property type="entry name" value="Lumazine/riboflavin synthase"/>
    <property type="match status" value="1"/>
</dbReference>
<evidence type="ECO:0000313" key="10">
    <source>
        <dbReference type="Proteomes" id="UP000093044"/>
    </source>
</evidence>
<feature type="binding site" evidence="8">
    <location>
        <position position="113"/>
    </location>
    <ligand>
        <name>5-amino-6-(D-ribitylamino)uracil</name>
        <dbReference type="ChEBI" id="CHEBI:15934"/>
    </ligand>
</feature>
<dbReference type="NCBIfam" id="NF000812">
    <property type="entry name" value="PRK00061.1-4"/>
    <property type="match status" value="1"/>
</dbReference>
<evidence type="ECO:0000256" key="1">
    <source>
        <dbReference type="ARBA" id="ARBA00004917"/>
    </source>
</evidence>
<comment type="function">
    <text evidence="8">Catalyzes the formation of 6,7-dimethyl-8-ribityllumazine by condensation of 5-amino-6-(D-ribitylamino)uracil with 3,4-dihydroxy-2-butanone 4-phosphate. This is the penultimate step in the biosynthesis of riboflavin.</text>
</comment>
<dbReference type="EMBL" id="CP016757">
    <property type="protein sequence ID" value="ANZ45251.1"/>
    <property type="molecule type" value="Genomic_DNA"/>
</dbReference>